<evidence type="ECO:0000256" key="6">
    <source>
        <dbReference type="ARBA" id="ARBA00022490"/>
    </source>
</evidence>
<dbReference type="EC" id="2.4.2.17" evidence="5 16"/>
<dbReference type="InterPro" id="IPR013820">
    <property type="entry name" value="ATP_PRibTrfase_cat"/>
</dbReference>
<keyword evidence="13 16" id="KW-0460">Magnesium</keyword>
<dbReference type="Pfam" id="PF01634">
    <property type="entry name" value="HisG"/>
    <property type="match status" value="1"/>
</dbReference>
<keyword evidence="6 16" id="KW-0963">Cytoplasm</keyword>
<dbReference type="GO" id="GO:0000287">
    <property type="term" value="F:magnesium ion binding"/>
    <property type="evidence" value="ECO:0007669"/>
    <property type="project" value="UniProtKB-UniRule"/>
</dbReference>
<dbReference type="PANTHER" id="PTHR21403">
    <property type="entry name" value="ATP PHOSPHORIBOSYLTRANSFERASE ATP-PRTASE"/>
    <property type="match status" value="1"/>
</dbReference>
<evidence type="ECO:0000259" key="17">
    <source>
        <dbReference type="Pfam" id="PF01634"/>
    </source>
</evidence>
<evidence type="ECO:0000256" key="10">
    <source>
        <dbReference type="ARBA" id="ARBA00022723"/>
    </source>
</evidence>
<evidence type="ECO:0000256" key="15">
    <source>
        <dbReference type="ARBA" id="ARBA00024861"/>
    </source>
</evidence>
<evidence type="ECO:0000256" key="1">
    <source>
        <dbReference type="ARBA" id="ARBA00000915"/>
    </source>
</evidence>
<dbReference type="PANTHER" id="PTHR21403:SF10">
    <property type="entry name" value="ATP PHOSPHORIBOSYLTRANSFERASE"/>
    <property type="match status" value="1"/>
</dbReference>
<reference evidence="19" key="1">
    <citation type="submission" date="2012-09" db="EMBL/GenBank/DDBJ databases">
        <title>Metagenomic Characterization of a Microbial Community in Wastewater Detects High Levels of Antibiotic Resistance.</title>
        <authorList>
            <person name="Abrams M."/>
            <person name="Caldwell A."/>
            <person name="Vandaei E."/>
            <person name="Lee W."/>
            <person name="Perrott J."/>
            <person name="Khan S.Y."/>
            <person name="Ta J."/>
            <person name="Romero D."/>
            <person name="Nguyen V."/>
            <person name="Pourmand N."/>
            <person name="Ouverney C.C."/>
        </authorList>
    </citation>
    <scope>NUCLEOTIDE SEQUENCE</scope>
</reference>
<feature type="domain" description="Histidine biosynthesis HisG C-terminal" evidence="18">
    <location>
        <begin position="216"/>
        <end position="288"/>
    </location>
</feature>
<comment type="cofactor">
    <cofactor evidence="16">
        <name>Mg(2+)</name>
        <dbReference type="ChEBI" id="CHEBI:18420"/>
    </cofactor>
</comment>
<evidence type="ECO:0000256" key="13">
    <source>
        <dbReference type="ARBA" id="ARBA00022842"/>
    </source>
</evidence>
<comment type="pathway">
    <text evidence="3 16">Amino-acid biosynthesis; L-histidine biosynthesis; L-histidine from 5-phospho-alpha-D-ribose 1-diphosphate: step 1/9.</text>
</comment>
<evidence type="ECO:0000256" key="8">
    <source>
        <dbReference type="ARBA" id="ARBA00022676"/>
    </source>
</evidence>
<keyword evidence="12 16" id="KW-0067">ATP-binding</keyword>
<dbReference type="SUPFAM" id="SSF53850">
    <property type="entry name" value="Periplasmic binding protein-like II"/>
    <property type="match status" value="1"/>
</dbReference>
<dbReference type="InterPro" id="IPR001348">
    <property type="entry name" value="ATP_PRibTrfase_HisG"/>
</dbReference>
<dbReference type="InterPro" id="IPR020621">
    <property type="entry name" value="ATP-PRT_HisG_long"/>
</dbReference>
<dbReference type="Gene3D" id="3.30.70.120">
    <property type="match status" value="1"/>
</dbReference>
<keyword evidence="8 16" id="KW-0328">Glycosyltransferase</keyword>
<accession>L7VY07</accession>
<evidence type="ECO:0000256" key="5">
    <source>
        <dbReference type="ARBA" id="ARBA00011946"/>
    </source>
</evidence>
<comment type="subcellular location">
    <subcellularLocation>
        <location evidence="2 16">Cytoplasm</location>
    </subcellularLocation>
</comment>
<evidence type="ECO:0000313" key="19">
    <source>
        <dbReference type="EMBL" id="AGC72544.1"/>
    </source>
</evidence>
<dbReference type="GO" id="GO:0005524">
    <property type="term" value="F:ATP binding"/>
    <property type="evidence" value="ECO:0007669"/>
    <property type="project" value="UniProtKB-KW"/>
</dbReference>
<keyword evidence="10 16" id="KW-0479">Metal-binding</keyword>
<evidence type="ECO:0000256" key="3">
    <source>
        <dbReference type="ARBA" id="ARBA00004667"/>
    </source>
</evidence>
<dbReference type="EMBL" id="JX649905">
    <property type="protein sequence ID" value="AGC72544.1"/>
    <property type="molecule type" value="Genomic_DNA"/>
</dbReference>
<proteinExistence type="inferred from homology"/>
<dbReference type="GO" id="GO:0005737">
    <property type="term" value="C:cytoplasm"/>
    <property type="evidence" value="ECO:0007669"/>
    <property type="project" value="UniProtKB-SubCell"/>
</dbReference>
<comment type="similarity">
    <text evidence="4 16">Belongs to the ATP phosphoribosyltransferase family. Long subfamily.</text>
</comment>
<dbReference type="Pfam" id="PF08029">
    <property type="entry name" value="HisG_C"/>
    <property type="match status" value="1"/>
</dbReference>
<dbReference type="InterPro" id="IPR015867">
    <property type="entry name" value="N-reg_PII/ATP_PRibTrfase_C"/>
</dbReference>
<dbReference type="GO" id="GO:0000105">
    <property type="term" value="P:L-histidine biosynthetic process"/>
    <property type="evidence" value="ECO:0007669"/>
    <property type="project" value="UniProtKB-UniRule"/>
</dbReference>
<gene>
    <name evidence="16" type="primary">hisG</name>
</gene>
<protein>
    <recommendedName>
        <fullName evidence="5 16">ATP phosphoribosyltransferase</fullName>
        <shortName evidence="16">ATP-PRT</shortName>
        <shortName evidence="16">ATP-PRTase</shortName>
        <ecNumber evidence="5 16">2.4.2.17</ecNumber>
    </recommendedName>
</protein>
<keyword evidence="11 16" id="KW-0547">Nucleotide-binding</keyword>
<dbReference type="HAMAP" id="MF_00079">
    <property type="entry name" value="HisG_Long"/>
    <property type="match status" value="1"/>
</dbReference>
<dbReference type="GO" id="GO:0003879">
    <property type="term" value="F:ATP phosphoribosyltransferase activity"/>
    <property type="evidence" value="ECO:0007669"/>
    <property type="project" value="UniProtKB-UniRule"/>
</dbReference>
<evidence type="ECO:0000256" key="14">
    <source>
        <dbReference type="ARBA" id="ARBA00023102"/>
    </source>
</evidence>
<dbReference type="NCBIfam" id="TIGR00070">
    <property type="entry name" value="hisG"/>
    <property type="match status" value="1"/>
</dbReference>
<evidence type="ECO:0000256" key="7">
    <source>
        <dbReference type="ARBA" id="ARBA00022605"/>
    </source>
</evidence>
<sequence>MLKLVLPKGSLEKATMELFSAADLTVQRSSEVNYSATIDDPRIDSVRILRPQEIPTYVADGLFDLGITGRDWVEETGSDVVSLGELRYSKATSKPIKVVLAVPDDSPYRSAEDLPAGVRVSTEYMGITRRYFESRGVDADIRLSYGATEAKVPDIVDCIIEITETGRALRAAGLRIIDEVLISYTELVANPASYADPEKRHAMEQVLTLLLGVMEARGKVLVKLNVARDRLEEVISVLPAMKTPTVNELYGSAGYAVETVVPKNEINVLIPALSDAGATDIIELPLSKIVH</sequence>
<evidence type="ECO:0000256" key="12">
    <source>
        <dbReference type="ARBA" id="ARBA00022840"/>
    </source>
</evidence>
<dbReference type="AlphaFoldDB" id="L7VY07"/>
<evidence type="ECO:0000256" key="9">
    <source>
        <dbReference type="ARBA" id="ARBA00022679"/>
    </source>
</evidence>
<comment type="activity regulation">
    <text evidence="16">Feedback inhibited by histidine.</text>
</comment>
<keyword evidence="9 16" id="KW-0808">Transferase</keyword>
<feature type="domain" description="ATP phosphoribosyltransferase catalytic" evidence="17">
    <location>
        <begin position="50"/>
        <end position="209"/>
    </location>
</feature>
<evidence type="ECO:0000256" key="16">
    <source>
        <dbReference type="HAMAP-Rule" id="MF_00079"/>
    </source>
</evidence>
<evidence type="ECO:0000256" key="11">
    <source>
        <dbReference type="ARBA" id="ARBA00022741"/>
    </source>
</evidence>
<dbReference type="InterPro" id="IPR013115">
    <property type="entry name" value="HisG_C"/>
</dbReference>
<keyword evidence="14 16" id="KW-0368">Histidine biosynthesis</keyword>
<comment type="catalytic activity">
    <reaction evidence="1 16">
        <text>1-(5-phospho-beta-D-ribosyl)-ATP + diphosphate = 5-phospho-alpha-D-ribose 1-diphosphate + ATP</text>
        <dbReference type="Rhea" id="RHEA:18473"/>
        <dbReference type="ChEBI" id="CHEBI:30616"/>
        <dbReference type="ChEBI" id="CHEBI:33019"/>
        <dbReference type="ChEBI" id="CHEBI:58017"/>
        <dbReference type="ChEBI" id="CHEBI:73183"/>
        <dbReference type="EC" id="2.4.2.17"/>
    </reaction>
</comment>
<evidence type="ECO:0000256" key="4">
    <source>
        <dbReference type="ARBA" id="ARBA00007955"/>
    </source>
</evidence>
<organism evidence="19">
    <name type="scientific">uncultured bacterium A1Q1_fos_862</name>
    <dbReference type="NCBI Taxonomy" id="1256590"/>
    <lineage>
        <taxon>Bacteria</taxon>
        <taxon>environmental samples</taxon>
    </lineage>
</organism>
<evidence type="ECO:0000256" key="2">
    <source>
        <dbReference type="ARBA" id="ARBA00004496"/>
    </source>
</evidence>
<name>L7VY07_9BACT</name>
<dbReference type="SUPFAM" id="SSF54913">
    <property type="entry name" value="GlnB-like"/>
    <property type="match status" value="1"/>
</dbReference>
<dbReference type="UniPathway" id="UPA00031">
    <property type="reaction ID" value="UER00006"/>
</dbReference>
<dbReference type="InterPro" id="IPR011322">
    <property type="entry name" value="N-reg_PII-like_a/b"/>
</dbReference>
<evidence type="ECO:0000259" key="18">
    <source>
        <dbReference type="Pfam" id="PF08029"/>
    </source>
</evidence>
<dbReference type="NCBIfam" id="TIGR03455">
    <property type="entry name" value="HisG_C-term"/>
    <property type="match status" value="1"/>
</dbReference>
<comment type="function">
    <text evidence="15 16">Catalyzes the condensation of ATP and 5-phosphoribose 1-diphosphate to form N'-(5'-phosphoribosyl)-ATP (PR-ATP). Has a crucial role in the pathway because the rate of histidine biosynthesis seems to be controlled primarily by regulation of HisG enzymatic activity.</text>
</comment>
<dbReference type="Gene3D" id="3.40.190.10">
    <property type="entry name" value="Periplasmic binding protein-like II"/>
    <property type="match status" value="2"/>
</dbReference>
<keyword evidence="7 16" id="KW-0028">Amino-acid biosynthesis</keyword>